<protein>
    <submittedName>
        <fullName evidence="6">Uncharacterized protein</fullName>
    </submittedName>
</protein>
<dbReference type="GO" id="GO:0006396">
    <property type="term" value="P:RNA processing"/>
    <property type="evidence" value="ECO:0007669"/>
    <property type="project" value="InterPro"/>
</dbReference>
<comment type="similarity">
    <text evidence="4">Belongs to the class I-like SAM-binding methyltransferase superfamily. RNA M5U methyltransferase family.</text>
</comment>
<feature type="binding site" evidence="4">
    <location>
        <position position="496"/>
    </location>
    <ligand>
        <name>S-adenosyl-L-methionine</name>
        <dbReference type="ChEBI" id="CHEBI:59789"/>
    </ligand>
</feature>
<keyword evidence="2 4" id="KW-0808">Transferase</keyword>
<comment type="caution">
    <text evidence="4">Lacks conserved residue(s) required for the propagation of feature annotation.</text>
</comment>
<dbReference type="EMBL" id="SDOX01000010">
    <property type="protein sequence ID" value="TFJ85865.1"/>
    <property type="molecule type" value="Genomic_DNA"/>
</dbReference>
<evidence type="ECO:0000256" key="4">
    <source>
        <dbReference type="PROSITE-ProRule" id="PRU01024"/>
    </source>
</evidence>
<dbReference type="InterPro" id="IPR029063">
    <property type="entry name" value="SAM-dependent_MTases_sf"/>
</dbReference>
<feature type="region of interest" description="Disordered" evidence="5">
    <location>
        <begin position="1"/>
        <end position="30"/>
    </location>
</feature>
<feature type="active site" description="Nucleophile" evidence="4">
    <location>
        <position position="730"/>
    </location>
</feature>
<feature type="binding site" evidence="4">
    <location>
        <position position="702"/>
    </location>
    <ligand>
        <name>S-adenosyl-L-methionine</name>
        <dbReference type="ChEBI" id="CHEBI:59789"/>
    </ligand>
</feature>
<feature type="compositionally biased region" description="Polar residues" evidence="5">
    <location>
        <begin position="808"/>
        <end position="817"/>
    </location>
</feature>
<proteinExistence type="inferred from homology"/>
<feature type="region of interest" description="Disordered" evidence="5">
    <location>
        <begin position="635"/>
        <end position="660"/>
    </location>
</feature>
<feature type="compositionally biased region" description="Polar residues" evidence="5">
    <location>
        <begin position="409"/>
        <end position="418"/>
    </location>
</feature>
<gene>
    <name evidence="6" type="ORF">NSK_002685</name>
</gene>
<dbReference type="PANTHER" id="PTHR45904">
    <property type="entry name" value="TRNA (URACIL-5-)-METHYLTRANSFERASE"/>
    <property type="match status" value="1"/>
</dbReference>
<feature type="region of interest" description="Disordered" evidence="5">
    <location>
        <begin position="788"/>
        <end position="817"/>
    </location>
</feature>
<dbReference type="SUPFAM" id="SSF53335">
    <property type="entry name" value="S-adenosyl-L-methionine-dependent methyltransferases"/>
    <property type="match status" value="1"/>
</dbReference>
<dbReference type="PROSITE" id="PS51687">
    <property type="entry name" value="SAM_MT_RNA_M5U"/>
    <property type="match status" value="1"/>
</dbReference>
<feature type="region of interest" description="Disordered" evidence="5">
    <location>
        <begin position="395"/>
        <end position="438"/>
    </location>
</feature>
<organism evidence="6 7">
    <name type="scientific">Nannochloropsis salina CCMP1776</name>
    <dbReference type="NCBI Taxonomy" id="1027361"/>
    <lineage>
        <taxon>Eukaryota</taxon>
        <taxon>Sar</taxon>
        <taxon>Stramenopiles</taxon>
        <taxon>Ochrophyta</taxon>
        <taxon>Eustigmatophyceae</taxon>
        <taxon>Eustigmatales</taxon>
        <taxon>Monodopsidaceae</taxon>
        <taxon>Microchloropsis</taxon>
        <taxon>Microchloropsis salina</taxon>
    </lineage>
</organism>
<sequence>MHSTDGNDTNGDTPAAATDNDTALCDQTATSTSATEASALSARQPDQLRLVVSGFQKFMNAKEVTKILAQGKIDYESLKRAVSTTVAVLRFGSVEQREKAATDLVKICVKGKPLRTMVPKPEERRIFHQQDREQRGSKRKGKWNAPREPDGKRGREGSVEGGGDTRMEESVKTLADVVTPFLSLPYMEQLQQKERDIAVECVQKTFREIKKSYADKNKQLKRAYQHGEGGSDSQPRHVRAPNWAWGGRYARETFVVEPIVPSPCLEGYRNKCEFTVGRDQEGRPTVGFRMGAFRNGVMQVGGLEEGCVLLDALTQRVVAALQAFIRRPGALPVYDQMTHEGVWRYVTVRTSSRTNQCLVCVCAAIEKQGADWARELAALVDYLTATMPVVMEGEASTPGEAVEGESREVNSFSTTSGPSVPMLHAPSEEKTSSDKGDSVAAPLGAWTGVTSLFLAPYEGLSNPSADEPLIHLWGSPYLEEELLGLRFRISPQAFFQVNTAGAEVLYQKVIDESLGRGGKKGDGAAEAPRLILDVCCGTGTIGICAAKQLEERVQAGREIAEDPPGTSIQQDNIAALKGQQADVATSLVLGIEICESAVEDAVENARQNRVGCAAFLCSRAEDILLSVLREKPVSSVSVSPPLPASTGNNATTPVSGGRSGHHAAEEKLAGLSAEVRAALQAVLVDQNSASAGSKTLVAAIVDPPRSGLHADCLRALRNCRHIQRLIYVSCNPSKSLPRDAVALCGPPSQRLKGEAFRPVKAIPVDMFPHTSHCEVVMVFERGDVEIVSEKSVQGPDQGGEVQGEQRESVTSQVKTET</sequence>
<name>A0A4D9D8Q4_9STRA</name>
<feature type="compositionally biased region" description="Basic and acidic residues" evidence="5">
    <location>
        <begin position="426"/>
        <end position="437"/>
    </location>
</feature>
<dbReference type="AlphaFoldDB" id="A0A4D9D8Q4"/>
<keyword evidence="7" id="KW-1185">Reference proteome</keyword>
<evidence type="ECO:0000256" key="3">
    <source>
        <dbReference type="ARBA" id="ARBA00022691"/>
    </source>
</evidence>
<feature type="region of interest" description="Disordered" evidence="5">
    <location>
        <begin position="119"/>
        <end position="170"/>
    </location>
</feature>
<dbReference type="GO" id="GO:0008173">
    <property type="term" value="F:RNA methyltransferase activity"/>
    <property type="evidence" value="ECO:0007669"/>
    <property type="project" value="InterPro"/>
</dbReference>
<dbReference type="GO" id="GO:0003723">
    <property type="term" value="F:RNA binding"/>
    <property type="evidence" value="ECO:0007669"/>
    <property type="project" value="TreeGrafter"/>
</dbReference>
<accession>A0A4D9D8Q4</accession>
<dbReference type="InterPro" id="IPR045850">
    <property type="entry name" value="TRM2_met"/>
</dbReference>
<keyword evidence="1 4" id="KW-0489">Methyltransferase</keyword>
<feature type="compositionally biased region" description="Low complexity" evidence="5">
    <location>
        <begin position="7"/>
        <end position="30"/>
    </location>
</feature>
<feature type="compositionally biased region" description="Basic and acidic residues" evidence="5">
    <location>
        <begin position="120"/>
        <end position="136"/>
    </location>
</feature>
<evidence type="ECO:0000256" key="1">
    <source>
        <dbReference type="ARBA" id="ARBA00022603"/>
    </source>
</evidence>
<reference evidence="6 7" key="1">
    <citation type="submission" date="2019-01" db="EMBL/GenBank/DDBJ databases">
        <title>Nuclear Genome Assembly of the Microalgal Biofuel strain Nannochloropsis salina CCMP1776.</title>
        <authorList>
            <person name="Hovde B."/>
        </authorList>
    </citation>
    <scope>NUCLEOTIDE SEQUENCE [LARGE SCALE GENOMIC DNA]</scope>
    <source>
        <strain evidence="6 7">CCMP1776</strain>
    </source>
</reference>
<dbReference type="Gene3D" id="3.40.50.150">
    <property type="entry name" value="Vaccinia Virus protein VP39"/>
    <property type="match status" value="1"/>
</dbReference>
<evidence type="ECO:0000313" key="6">
    <source>
        <dbReference type="EMBL" id="TFJ85865.1"/>
    </source>
</evidence>
<dbReference type="Proteomes" id="UP000355283">
    <property type="component" value="Unassembled WGS sequence"/>
</dbReference>
<dbReference type="PANTHER" id="PTHR45904:SF2">
    <property type="entry name" value="TRNA (URACIL-5-)-METHYLTRANSFERASE HOMOLOG A"/>
    <property type="match status" value="1"/>
</dbReference>
<feature type="compositionally biased region" description="Basic and acidic residues" evidence="5">
    <location>
        <begin position="145"/>
        <end position="170"/>
    </location>
</feature>
<feature type="compositionally biased region" description="Polar residues" evidence="5">
    <location>
        <begin position="645"/>
        <end position="654"/>
    </location>
</feature>
<dbReference type="InterPro" id="IPR010280">
    <property type="entry name" value="U5_MeTrfase_fam"/>
</dbReference>
<keyword evidence="3 4" id="KW-0949">S-adenosyl-L-methionine</keyword>
<evidence type="ECO:0000313" key="7">
    <source>
        <dbReference type="Proteomes" id="UP000355283"/>
    </source>
</evidence>
<evidence type="ECO:0000256" key="5">
    <source>
        <dbReference type="SAM" id="MobiDB-lite"/>
    </source>
</evidence>
<dbReference type="OrthoDB" id="10250660at2759"/>
<evidence type="ECO:0000256" key="2">
    <source>
        <dbReference type="ARBA" id="ARBA00022679"/>
    </source>
</evidence>
<dbReference type="GO" id="GO:0032259">
    <property type="term" value="P:methylation"/>
    <property type="evidence" value="ECO:0007669"/>
    <property type="project" value="UniProtKB-KW"/>
</dbReference>
<comment type="caution">
    <text evidence="6">The sequence shown here is derived from an EMBL/GenBank/DDBJ whole genome shotgun (WGS) entry which is preliminary data.</text>
</comment>
<feature type="binding site" evidence="4">
    <location>
        <position position="592"/>
    </location>
    <ligand>
        <name>S-adenosyl-L-methionine</name>
        <dbReference type="ChEBI" id="CHEBI:59789"/>
    </ligand>
</feature>